<dbReference type="EC" id="5.3.1.6" evidence="3"/>
<proteinExistence type="inferred from homology"/>
<dbReference type="Gene3D" id="3.30.70.260">
    <property type="match status" value="1"/>
</dbReference>
<dbReference type="AlphaFoldDB" id="A0AA97I4M0"/>
<feature type="binding site" evidence="3">
    <location>
        <begin position="99"/>
        <end position="102"/>
    </location>
    <ligand>
        <name>substrate</name>
    </ligand>
</feature>
<comment type="catalytic activity">
    <reaction evidence="1 3">
        <text>aldehydo-D-ribose 5-phosphate = D-ribulose 5-phosphate</text>
        <dbReference type="Rhea" id="RHEA:14657"/>
        <dbReference type="ChEBI" id="CHEBI:58121"/>
        <dbReference type="ChEBI" id="CHEBI:58273"/>
        <dbReference type="EC" id="5.3.1.6"/>
    </reaction>
</comment>
<feature type="binding site" evidence="3">
    <location>
        <position position="126"/>
    </location>
    <ligand>
        <name>substrate</name>
    </ligand>
</feature>
<dbReference type="GO" id="GO:0005829">
    <property type="term" value="C:cytosol"/>
    <property type="evidence" value="ECO:0007669"/>
    <property type="project" value="TreeGrafter"/>
</dbReference>
<dbReference type="PANTHER" id="PTHR11934">
    <property type="entry name" value="RIBOSE-5-PHOSPHATE ISOMERASE"/>
    <property type="match status" value="1"/>
</dbReference>
<comment type="function">
    <text evidence="3">Catalyzes the reversible conversion of ribose-5-phosphate to ribulose 5-phosphate.</text>
</comment>
<evidence type="ECO:0000256" key="1">
    <source>
        <dbReference type="ARBA" id="ARBA00001713"/>
    </source>
</evidence>
<dbReference type="Proteomes" id="UP001301797">
    <property type="component" value="Chromosome"/>
</dbReference>
<feature type="active site" description="Proton acceptor" evidence="3">
    <location>
        <position position="108"/>
    </location>
</feature>
<dbReference type="GO" id="GO:0004751">
    <property type="term" value="F:ribose-5-phosphate isomerase activity"/>
    <property type="evidence" value="ECO:0007669"/>
    <property type="project" value="UniProtKB-UniRule"/>
</dbReference>
<dbReference type="InterPro" id="IPR037171">
    <property type="entry name" value="NagB/RpiA_transferase-like"/>
</dbReference>
<reference evidence="4 5" key="1">
    <citation type="submission" date="2019-09" db="EMBL/GenBank/DDBJ databases">
        <title>The complete genome of Methanoplanus sp. FWC-SCC4.</title>
        <authorList>
            <person name="Chen S.-C."/>
            <person name="Zhou Y.-Z."/>
            <person name="Lai M.-C."/>
        </authorList>
    </citation>
    <scope>NUCLEOTIDE SEQUENCE [LARGE SCALE GENOMIC DNA]</scope>
    <source>
        <strain evidence="4 5">FWC-SCC4</strain>
    </source>
</reference>
<dbReference type="PANTHER" id="PTHR11934:SF0">
    <property type="entry name" value="RIBOSE-5-PHOSPHATE ISOMERASE"/>
    <property type="match status" value="1"/>
</dbReference>
<dbReference type="HAMAP" id="MF_00170">
    <property type="entry name" value="Rib_5P_isom_A"/>
    <property type="match status" value="1"/>
</dbReference>
<organism evidence="4 5">
    <name type="scientific">Methanochimaera problematica</name>
    <dbReference type="NCBI Taxonomy" id="2609417"/>
    <lineage>
        <taxon>Archaea</taxon>
        <taxon>Methanobacteriati</taxon>
        <taxon>Methanobacteriota</taxon>
        <taxon>Stenosarchaea group</taxon>
        <taxon>Methanomicrobia</taxon>
        <taxon>Methanomicrobiales</taxon>
        <taxon>Methanomicrobiaceae</taxon>
        <taxon>Methanochimaera</taxon>
    </lineage>
</organism>
<dbReference type="SUPFAM" id="SSF100950">
    <property type="entry name" value="NagB/RpiA/CoA transferase-like"/>
    <property type="match status" value="1"/>
</dbReference>
<dbReference type="Pfam" id="PF06026">
    <property type="entry name" value="Rib_5-P_isom_A"/>
    <property type="match status" value="1"/>
</dbReference>
<sequence>MSDDVVISKKNAGYYAADLVKDGMIIGLGTGSTVFYAMERLSVRIKEEGLNIKGVPTSFQTAMRARDYGIPLTTLDDYPKLDLAIDGADQIDPNLCMIKGRGAAQTRERCVAQAAEKFVVVADEGKLCDVLSAVVPVELIPFSFGLVVERLKELSGNPKVREGVKKDGPVITDNGCIEIDCDFGEIKDAKALQMEINNIPGVLSCGLFTEFGEKTVVVVGKTDGVKTL</sequence>
<protein>
    <recommendedName>
        <fullName evidence="3">Ribose-5-phosphate isomerase A</fullName>
        <ecNumber evidence="3">5.3.1.6</ecNumber>
    </recommendedName>
    <alternativeName>
        <fullName evidence="3">Phosphoriboisomerase A</fullName>
        <shortName evidence="3">PRI</shortName>
    </alternativeName>
</protein>
<feature type="binding site" evidence="3">
    <location>
        <begin position="86"/>
        <end position="89"/>
    </location>
    <ligand>
        <name>substrate</name>
    </ligand>
</feature>
<dbReference type="EMBL" id="CP043875">
    <property type="protein sequence ID" value="WOF16501.1"/>
    <property type="molecule type" value="Genomic_DNA"/>
</dbReference>
<dbReference type="GO" id="GO:0006014">
    <property type="term" value="P:D-ribose metabolic process"/>
    <property type="evidence" value="ECO:0007669"/>
    <property type="project" value="TreeGrafter"/>
</dbReference>
<feature type="binding site" evidence="3">
    <location>
        <begin position="30"/>
        <end position="33"/>
    </location>
    <ligand>
        <name>substrate</name>
    </ligand>
</feature>
<comment type="similarity">
    <text evidence="3">Belongs to the ribose 5-phosphate isomerase family.</text>
</comment>
<dbReference type="NCBIfam" id="TIGR00021">
    <property type="entry name" value="rpiA"/>
    <property type="match status" value="1"/>
</dbReference>
<dbReference type="InterPro" id="IPR020672">
    <property type="entry name" value="Ribose5P_isomerase_typA_subgr"/>
</dbReference>
<evidence type="ECO:0000256" key="2">
    <source>
        <dbReference type="ARBA" id="ARBA00023235"/>
    </source>
</evidence>
<dbReference type="KEGG" id="mefw:F1737_07190"/>
<dbReference type="FunFam" id="3.40.50.1360:FF:000001">
    <property type="entry name" value="Ribose-5-phosphate isomerase A"/>
    <property type="match status" value="1"/>
</dbReference>
<evidence type="ECO:0000313" key="5">
    <source>
        <dbReference type="Proteomes" id="UP001301797"/>
    </source>
</evidence>
<accession>A0AA97I4M0</accession>
<name>A0AA97I4M0_9EURY</name>
<dbReference type="RefSeq" id="WP_317135919.1">
    <property type="nucleotide sequence ID" value="NZ_CP043875.1"/>
</dbReference>
<evidence type="ECO:0000256" key="3">
    <source>
        <dbReference type="HAMAP-Rule" id="MF_00170"/>
    </source>
</evidence>
<gene>
    <name evidence="3 4" type="primary">rpiA</name>
    <name evidence="4" type="ORF">F1737_07190</name>
</gene>
<dbReference type="GO" id="GO:0009052">
    <property type="term" value="P:pentose-phosphate shunt, non-oxidative branch"/>
    <property type="evidence" value="ECO:0007669"/>
    <property type="project" value="UniProtKB-UniRule"/>
</dbReference>
<dbReference type="Gene3D" id="3.40.50.1360">
    <property type="match status" value="1"/>
</dbReference>
<comment type="pathway">
    <text evidence="3">Carbohydrate degradation; pentose phosphate pathway; D-ribose 5-phosphate from D-ribulose 5-phosphate (non-oxidative stage): step 1/1.</text>
</comment>
<dbReference type="InterPro" id="IPR004788">
    <property type="entry name" value="Ribose5P_isomerase_type_A"/>
</dbReference>
<keyword evidence="2 3" id="KW-0413">Isomerase</keyword>
<dbReference type="CDD" id="cd01398">
    <property type="entry name" value="RPI_A"/>
    <property type="match status" value="1"/>
</dbReference>
<evidence type="ECO:0000313" key="4">
    <source>
        <dbReference type="EMBL" id="WOF16501.1"/>
    </source>
</evidence>
<dbReference type="GeneID" id="85229943"/>
<keyword evidence="5" id="KW-1185">Reference proteome</keyword>
<dbReference type="SUPFAM" id="SSF75445">
    <property type="entry name" value="D-ribose-5-phosphate isomerase (RpiA), lid domain"/>
    <property type="match status" value="1"/>
</dbReference>
<dbReference type="NCBIfam" id="NF001924">
    <property type="entry name" value="PRK00702.1"/>
    <property type="match status" value="1"/>
</dbReference>
<comment type="subunit">
    <text evidence="3">Homodimer.</text>
</comment>